<gene>
    <name evidence="2" type="ORF">V6N11_079251</name>
</gene>
<accession>A0ABR2RV42</accession>
<sequence length="126" mass="14238">MKEYGVVESWTKVLTLNGVDLYVWIPRVLRFRKNGQVLLQVHNVKMDSLDLNTQQMEASLNVNCQQFNLDGIDAGVTFLSVDSYVKSLVLLDKAVDVSSESDVNHPIDSSDSDESRGRENDVAYNW</sequence>
<keyword evidence="3" id="KW-1185">Reference proteome</keyword>
<feature type="compositionally biased region" description="Basic and acidic residues" evidence="1">
    <location>
        <begin position="113"/>
        <end position="126"/>
    </location>
</feature>
<dbReference type="EMBL" id="JBBPBN010000020">
    <property type="protein sequence ID" value="KAK9016757.1"/>
    <property type="molecule type" value="Genomic_DNA"/>
</dbReference>
<proteinExistence type="predicted"/>
<name>A0ABR2RV42_9ROSI</name>
<feature type="region of interest" description="Disordered" evidence="1">
    <location>
        <begin position="97"/>
        <end position="126"/>
    </location>
</feature>
<reference evidence="2 3" key="1">
    <citation type="journal article" date="2024" name="G3 (Bethesda)">
        <title>Genome assembly of Hibiscus sabdariffa L. provides insights into metabolisms of medicinal natural products.</title>
        <authorList>
            <person name="Kim T."/>
        </authorList>
    </citation>
    <scope>NUCLEOTIDE SEQUENCE [LARGE SCALE GENOMIC DNA]</scope>
    <source>
        <strain evidence="2">TK-2024</strain>
        <tissue evidence="2">Old leaves</tissue>
    </source>
</reference>
<evidence type="ECO:0000256" key="1">
    <source>
        <dbReference type="SAM" id="MobiDB-lite"/>
    </source>
</evidence>
<organism evidence="2 3">
    <name type="scientific">Hibiscus sabdariffa</name>
    <name type="common">roselle</name>
    <dbReference type="NCBI Taxonomy" id="183260"/>
    <lineage>
        <taxon>Eukaryota</taxon>
        <taxon>Viridiplantae</taxon>
        <taxon>Streptophyta</taxon>
        <taxon>Embryophyta</taxon>
        <taxon>Tracheophyta</taxon>
        <taxon>Spermatophyta</taxon>
        <taxon>Magnoliopsida</taxon>
        <taxon>eudicotyledons</taxon>
        <taxon>Gunneridae</taxon>
        <taxon>Pentapetalae</taxon>
        <taxon>rosids</taxon>
        <taxon>malvids</taxon>
        <taxon>Malvales</taxon>
        <taxon>Malvaceae</taxon>
        <taxon>Malvoideae</taxon>
        <taxon>Hibiscus</taxon>
    </lineage>
</organism>
<comment type="caution">
    <text evidence="2">The sequence shown here is derived from an EMBL/GenBank/DDBJ whole genome shotgun (WGS) entry which is preliminary data.</text>
</comment>
<protein>
    <submittedName>
        <fullName evidence="2">Uncharacterized protein</fullName>
    </submittedName>
</protein>
<dbReference type="Proteomes" id="UP001396334">
    <property type="component" value="Unassembled WGS sequence"/>
</dbReference>
<evidence type="ECO:0000313" key="3">
    <source>
        <dbReference type="Proteomes" id="UP001396334"/>
    </source>
</evidence>
<evidence type="ECO:0000313" key="2">
    <source>
        <dbReference type="EMBL" id="KAK9016757.1"/>
    </source>
</evidence>